<evidence type="ECO:0000256" key="5">
    <source>
        <dbReference type="ARBA" id="ARBA00031636"/>
    </source>
</evidence>
<evidence type="ECO:0000313" key="7">
    <source>
        <dbReference type="EMBL" id="MBP1042216.1"/>
    </source>
</evidence>
<comment type="function">
    <text evidence="1">Multidrug efflux pump.</text>
</comment>
<proteinExistence type="inferred from homology"/>
<dbReference type="PANTHER" id="PTHR43298:SF2">
    <property type="entry name" value="FMN_FAD EXPORTER YEEO-RELATED"/>
    <property type="match status" value="1"/>
</dbReference>
<dbReference type="GO" id="GO:0005886">
    <property type="term" value="C:plasma membrane"/>
    <property type="evidence" value="ECO:0007669"/>
    <property type="project" value="TreeGrafter"/>
</dbReference>
<dbReference type="InterPro" id="IPR002528">
    <property type="entry name" value="MATE_fam"/>
</dbReference>
<feature type="transmembrane region" description="Helical" evidence="6">
    <location>
        <begin position="157"/>
        <end position="178"/>
    </location>
</feature>
<accession>A0A940PET7</accession>
<keyword evidence="4" id="KW-0813">Transport</keyword>
<dbReference type="GO" id="GO:0042910">
    <property type="term" value="F:xenobiotic transmembrane transporter activity"/>
    <property type="evidence" value="ECO:0007669"/>
    <property type="project" value="InterPro"/>
</dbReference>
<evidence type="ECO:0000256" key="1">
    <source>
        <dbReference type="ARBA" id="ARBA00003408"/>
    </source>
</evidence>
<feature type="transmembrane region" description="Helical" evidence="6">
    <location>
        <begin position="89"/>
        <end position="111"/>
    </location>
</feature>
<dbReference type="EMBL" id="JAEEGA010000009">
    <property type="protein sequence ID" value="MBP1042216.1"/>
    <property type="molecule type" value="Genomic_DNA"/>
</dbReference>
<feature type="transmembrane region" description="Helical" evidence="6">
    <location>
        <begin position="50"/>
        <end position="69"/>
    </location>
</feature>
<dbReference type="Pfam" id="PF01554">
    <property type="entry name" value="MatE"/>
    <property type="match status" value="2"/>
</dbReference>
<evidence type="ECO:0000313" key="8">
    <source>
        <dbReference type="Proteomes" id="UP000674938"/>
    </source>
</evidence>
<dbReference type="InterPro" id="IPR050222">
    <property type="entry name" value="MATE_MdtK"/>
</dbReference>
<evidence type="ECO:0000256" key="6">
    <source>
        <dbReference type="SAM" id="Phobius"/>
    </source>
</evidence>
<feature type="transmembrane region" description="Helical" evidence="6">
    <location>
        <begin position="402"/>
        <end position="420"/>
    </location>
</feature>
<dbReference type="PANTHER" id="PTHR43298">
    <property type="entry name" value="MULTIDRUG RESISTANCE PROTEIN NORM-RELATED"/>
    <property type="match status" value="1"/>
</dbReference>
<evidence type="ECO:0000256" key="4">
    <source>
        <dbReference type="ARBA" id="ARBA00022448"/>
    </source>
</evidence>
<feature type="transmembrane region" description="Helical" evidence="6">
    <location>
        <begin position="12"/>
        <end position="38"/>
    </location>
</feature>
<comment type="similarity">
    <text evidence="2">Belongs to the multi antimicrobial extrusion (MATE) (TC 2.A.66.1) family.</text>
</comment>
<dbReference type="GO" id="GO:0015297">
    <property type="term" value="F:antiporter activity"/>
    <property type="evidence" value="ECO:0007669"/>
    <property type="project" value="InterPro"/>
</dbReference>
<dbReference type="RefSeq" id="WP_209529203.1">
    <property type="nucleotide sequence ID" value="NZ_JAEEGA010000009.1"/>
</dbReference>
<feature type="transmembrane region" description="Helical" evidence="6">
    <location>
        <begin position="127"/>
        <end position="145"/>
    </location>
</feature>
<feature type="transmembrane region" description="Helical" evidence="6">
    <location>
        <begin position="257"/>
        <end position="281"/>
    </location>
</feature>
<gene>
    <name evidence="7" type="ORF">I6N95_14450</name>
</gene>
<keyword evidence="6" id="KW-1133">Transmembrane helix</keyword>
<sequence length="430" mass="47123">MTKLLIKELNQVAYPLFFNSLLGIVINVLLTAIIGRISPEAIGITEVVDGLIYSFIGVVGAGSISFNIYASRIRKQNPMLFQDYFKSILLLNLLLGILGSLVMMLCVRQLLNGLYDFSGENLTIGTSYGRLSALKLVIYVIIFSFSNQLKVNKKSHLTAVVGGISSIVHLMIGIWTYSHLPAQYQLLGIGVASLVSLTLECGIYCVVLRKDLKPLMSIKSSKKLFLFKKSIPLFGQECLEGAVFSLVFTAFLSRLSISLFAAYSLCLVVVKLAQTTMFPYANSQLILIGEALGEKRHRALTLLPRLTTGLIFATYLSISLFALSLNSSLLVLLSNQVELVQQAQEILPLVLVIFASQLFFESHKYSLQALGKEKSVLVLTGLVNGLTVSVLGVLQVVGLNSLVTILSGLAFNYIFLGLLFSKSYQKVVRI</sequence>
<evidence type="ECO:0000256" key="3">
    <source>
        <dbReference type="ARBA" id="ARBA00020268"/>
    </source>
</evidence>
<keyword evidence="6" id="KW-0812">Transmembrane</keyword>
<dbReference type="Proteomes" id="UP000674938">
    <property type="component" value="Unassembled WGS sequence"/>
</dbReference>
<dbReference type="AlphaFoldDB" id="A0A940PET7"/>
<keyword evidence="8" id="KW-1185">Reference proteome</keyword>
<feature type="transmembrane region" description="Helical" evidence="6">
    <location>
        <begin position="184"/>
        <end position="209"/>
    </location>
</feature>
<name>A0A940PET7_9ENTE</name>
<keyword evidence="6" id="KW-0472">Membrane</keyword>
<comment type="caution">
    <text evidence="7">The sequence shown here is derived from an EMBL/GenBank/DDBJ whole genome shotgun (WGS) entry which is preliminary data.</text>
</comment>
<protein>
    <recommendedName>
        <fullName evidence="3">Probable multidrug resistance protein NorM</fullName>
    </recommendedName>
    <alternativeName>
        <fullName evidence="5">Multidrug-efflux transporter</fullName>
    </alternativeName>
</protein>
<feature type="transmembrane region" description="Helical" evidence="6">
    <location>
        <begin position="375"/>
        <end position="396"/>
    </location>
</feature>
<reference evidence="7" key="1">
    <citation type="submission" date="2020-12" db="EMBL/GenBank/DDBJ databases">
        <title>Vagococcus allomyrinae sp. nov. and Enterococcus lavae sp. nov., isolated from the larvae of Allomyrina dichotoma.</title>
        <authorList>
            <person name="Lee S.D."/>
        </authorList>
    </citation>
    <scope>NUCLEOTIDE SEQUENCE</scope>
    <source>
        <strain evidence="7">BWB3-3</strain>
    </source>
</reference>
<evidence type="ECO:0000256" key="2">
    <source>
        <dbReference type="ARBA" id="ARBA00010199"/>
    </source>
</evidence>
<organism evidence="7 8">
    <name type="scientific">Vagococcus allomyrinae</name>
    <dbReference type="NCBI Taxonomy" id="2794353"/>
    <lineage>
        <taxon>Bacteria</taxon>
        <taxon>Bacillati</taxon>
        <taxon>Bacillota</taxon>
        <taxon>Bacilli</taxon>
        <taxon>Lactobacillales</taxon>
        <taxon>Enterococcaceae</taxon>
        <taxon>Vagococcus</taxon>
    </lineage>
</organism>
<feature type="transmembrane region" description="Helical" evidence="6">
    <location>
        <begin position="302"/>
        <end position="326"/>
    </location>
</feature>